<feature type="region of interest" description="Disordered" evidence="1">
    <location>
        <begin position="17"/>
        <end position="45"/>
    </location>
</feature>
<dbReference type="EMBL" id="LR798249">
    <property type="protein sequence ID" value="CAB5217951.1"/>
    <property type="molecule type" value="Genomic_DNA"/>
</dbReference>
<accession>A0A6J7WIY6</accession>
<dbReference type="Gene3D" id="1.20.5.320">
    <property type="entry name" value="6-Phosphogluconate Dehydrogenase, domain 3"/>
    <property type="match status" value="1"/>
</dbReference>
<reference evidence="2" key="1">
    <citation type="submission" date="2020-05" db="EMBL/GenBank/DDBJ databases">
        <authorList>
            <person name="Chiriac C."/>
            <person name="Salcher M."/>
            <person name="Ghai R."/>
            <person name="Kavagutti S V."/>
        </authorList>
    </citation>
    <scope>NUCLEOTIDE SEQUENCE</scope>
</reference>
<name>A0A6J7WIY6_9CAUD</name>
<protein>
    <recommendedName>
        <fullName evidence="3">Collagen triple helix repeat</fullName>
    </recommendedName>
</protein>
<evidence type="ECO:0000313" key="2">
    <source>
        <dbReference type="EMBL" id="CAB5217951.1"/>
    </source>
</evidence>
<proteinExistence type="predicted"/>
<gene>
    <name evidence="2" type="ORF">UFOVP201_36</name>
</gene>
<sequence length="737" mass="76531">MAQLNIVLNQAPGGTLNAILGSPGPQGPQGPQGPKGDPGEPGVIPAWGSITGTLSNQTDLQSALNGKYSTSNPDGYISSWTGGTITSNIQSSNSSQFITWDGGHHHTDISPTIIQITNSDQGGGALSIESDGITFLPGQLKQVEAYPGTIILNGYAQESWVTAQLIPYATQTWVGNNYYPLTANPSGFLTKGADGAVPSGGAINQVLAKASNSDYVLNWVDQSIFNGGAITNSITIAGATYDTELSSDFFGVQLSSDHTKGSTVEYNGLHTYDGVNSLNVNPTGITFPDSTVQVTAYTGGGGTWGSITGTLSNQTDLQSALDLKYSTSNPNGFIDQSTANYLYYGINNPDGFINQSTADGLYYGIGNPSGFITSGDLAPFARIDGVAFTGDVRFNTDSGVDQGMRLLINGTCDPSGTGFSSARLNFSDTEPNQPTTGDVWFNWNYGIRYCGGSGGGTHTVASEDWSTNNFYPRYSNPSGFATLSSPTFTGDPKAPTPATSDNDTSIATTAFVKAQGYLTSAPVTSVAGRTGAITLATTDVSGMSAYAQLSGSTFTGKVNFATIAGSQSPSLNLGGTVDPNATNAVSGDFWISNAASPKVSYKVGSGTYYCTTNNLTNTFSAPQVFDTTSNTLAAVRITQKGTFPALVVEDALNPDATAFVVDQNGAVGVGVDPSTFSPTNKVEIVGSVKATSITFDGTAQFKVNSVTTHGSGPNTHDLYVSFNGSTYRIPMIFVSTP</sequence>
<evidence type="ECO:0000256" key="1">
    <source>
        <dbReference type="SAM" id="MobiDB-lite"/>
    </source>
</evidence>
<organism evidence="2">
    <name type="scientific">uncultured Caudovirales phage</name>
    <dbReference type="NCBI Taxonomy" id="2100421"/>
    <lineage>
        <taxon>Viruses</taxon>
        <taxon>Duplodnaviria</taxon>
        <taxon>Heunggongvirae</taxon>
        <taxon>Uroviricota</taxon>
        <taxon>Caudoviricetes</taxon>
        <taxon>Peduoviridae</taxon>
        <taxon>Maltschvirus</taxon>
        <taxon>Maltschvirus maltsch</taxon>
    </lineage>
</organism>
<evidence type="ECO:0008006" key="3">
    <source>
        <dbReference type="Google" id="ProtNLM"/>
    </source>
</evidence>